<evidence type="ECO:0000256" key="1">
    <source>
        <dbReference type="SAM" id="MobiDB-lite"/>
    </source>
</evidence>
<dbReference type="EMBL" id="AP025296">
    <property type="protein sequence ID" value="BDD01881.1"/>
    <property type="molecule type" value="Genomic_DNA"/>
</dbReference>
<geneLocation type="plasmid" evidence="3 4">
    <name>pPP4</name>
</geneLocation>
<protein>
    <submittedName>
        <fullName evidence="3">Membrane protein</fullName>
    </submittedName>
</protein>
<sequence length="327" mass="36356">MKSYIKYSLLFFVLAGSNAFGQSAMQMSQYMVNYIVINPAVVGLDEHTAFRLAYRNQWAGIDGAPSTYFGSVNSSIGHQGAKGSSSARRRGYRRAHNSQTAPHHGVGGYVLNDQIGAINQVRMYGNYAYHLSLNSSIRLAAGGAIGLISNQIDKEKIHVGDQNDPILANAQNSLHPDLQLGFWLHSSNWFAGISATEFNLSNGFGTELGSLRPNYLLTGGYRIQLSRELDFVPSVLMKTVSFDEFQYDINLKMRYKSVLWGGLSLRGLEDVSMIFGMDLLNGLMFAYSYDYQINGIQTVSSGSHEITAGFNLRGKRQRRGLNRRSFW</sequence>
<feature type="signal peptide" evidence="2">
    <location>
        <begin position="1"/>
        <end position="21"/>
    </location>
</feature>
<gene>
    <name evidence="3" type="ORF">PEPS_41610</name>
</gene>
<dbReference type="Pfam" id="PF11751">
    <property type="entry name" value="PorP_SprF"/>
    <property type="match status" value="1"/>
</dbReference>
<accession>A0ABM7VLM4</accession>
<proteinExistence type="predicted"/>
<keyword evidence="3" id="KW-0614">Plasmid</keyword>
<evidence type="ECO:0000313" key="3">
    <source>
        <dbReference type="EMBL" id="BDD01881.1"/>
    </source>
</evidence>
<dbReference type="NCBIfam" id="TIGR03519">
    <property type="entry name" value="T9SS_PorP_fam"/>
    <property type="match status" value="1"/>
</dbReference>
<dbReference type="InterPro" id="IPR019861">
    <property type="entry name" value="PorP/SprF_Bacteroidetes"/>
</dbReference>
<feature type="region of interest" description="Disordered" evidence="1">
    <location>
        <begin position="77"/>
        <end position="105"/>
    </location>
</feature>
<dbReference type="Proteomes" id="UP001354989">
    <property type="component" value="Plasmid pPP4"/>
</dbReference>
<keyword evidence="4" id="KW-1185">Reference proteome</keyword>
<evidence type="ECO:0000256" key="2">
    <source>
        <dbReference type="SAM" id="SignalP"/>
    </source>
</evidence>
<reference evidence="3 4" key="1">
    <citation type="submission" date="2021-12" db="EMBL/GenBank/DDBJ databases">
        <title>Genome sequencing of bacteria with rrn-lacking chromosome and rrn-plasmid.</title>
        <authorList>
            <person name="Anda M."/>
            <person name="Iwasaki W."/>
        </authorList>
    </citation>
    <scope>NUCLEOTIDE SEQUENCE [LARGE SCALE GENOMIC DNA]</scope>
    <source>
        <strain evidence="3 4">NBRC 101262</strain>
        <plasmid evidence="3 4">pPP4</plasmid>
    </source>
</reference>
<evidence type="ECO:0000313" key="4">
    <source>
        <dbReference type="Proteomes" id="UP001354989"/>
    </source>
</evidence>
<feature type="compositionally biased region" description="Basic residues" evidence="1">
    <location>
        <begin position="87"/>
        <end position="96"/>
    </location>
</feature>
<dbReference type="RefSeq" id="WP_338399085.1">
    <property type="nucleotide sequence ID" value="NZ_AP025296.1"/>
</dbReference>
<feature type="chain" id="PRO_5047316089" evidence="2">
    <location>
        <begin position="22"/>
        <end position="327"/>
    </location>
</feature>
<name>A0ABM7VLM4_9BACT</name>
<keyword evidence="2" id="KW-0732">Signal</keyword>
<organism evidence="3 4">
    <name type="scientific">Persicobacter psychrovividus</name>
    <dbReference type="NCBI Taxonomy" id="387638"/>
    <lineage>
        <taxon>Bacteria</taxon>
        <taxon>Pseudomonadati</taxon>
        <taxon>Bacteroidota</taxon>
        <taxon>Cytophagia</taxon>
        <taxon>Cytophagales</taxon>
        <taxon>Persicobacteraceae</taxon>
        <taxon>Persicobacter</taxon>
    </lineage>
</organism>